<dbReference type="RefSeq" id="WP_093328002.1">
    <property type="nucleotide sequence ID" value="NZ_AP027363.1"/>
</dbReference>
<protein>
    <submittedName>
        <fullName evidence="4">Short-chain dehydrogenase</fullName>
    </submittedName>
</protein>
<name>A0A1I0B2X5_THASX</name>
<reference evidence="4 5" key="1">
    <citation type="submission" date="2016-10" db="EMBL/GenBank/DDBJ databases">
        <authorList>
            <person name="de Groot N.N."/>
        </authorList>
    </citation>
    <scope>NUCLEOTIDE SEQUENCE [LARGE SCALE GENOMIC DNA]</scope>
    <source>
        <strain evidence="4 5">DSM 19706</strain>
    </source>
</reference>
<organism evidence="4 5">
    <name type="scientific">Thalassotalea agarivorans</name>
    <name type="common">Thalassomonas agarivorans</name>
    <dbReference type="NCBI Taxonomy" id="349064"/>
    <lineage>
        <taxon>Bacteria</taxon>
        <taxon>Pseudomonadati</taxon>
        <taxon>Pseudomonadota</taxon>
        <taxon>Gammaproteobacteria</taxon>
        <taxon>Alteromonadales</taxon>
        <taxon>Colwelliaceae</taxon>
        <taxon>Thalassotalea</taxon>
    </lineage>
</organism>
<dbReference type="OrthoDB" id="9810734at2"/>
<evidence type="ECO:0000256" key="3">
    <source>
        <dbReference type="RuleBase" id="RU000363"/>
    </source>
</evidence>
<keyword evidence="2" id="KW-0560">Oxidoreductase</keyword>
<dbReference type="EMBL" id="FOHK01000003">
    <property type="protein sequence ID" value="SET00430.1"/>
    <property type="molecule type" value="Genomic_DNA"/>
</dbReference>
<dbReference type="PANTHER" id="PTHR44196">
    <property type="entry name" value="DEHYDROGENASE/REDUCTASE SDR FAMILY MEMBER 7B"/>
    <property type="match status" value="1"/>
</dbReference>
<evidence type="ECO:0000256" key="1">
    <source>
        <dbReference type="ARBA" id="ARBA00006484"/>
    </source>
</evidence>
<keyword evidence="5" id="KW-1185">Reference proteome</keyword>
<evidence type="ECO:0000313" key="4">
    <source>
        <dbReference type="EMBL" id="SET00430.1"/>
    </source>
</evidence>
<dbReference type="SUPFAM" id="SSF51735">
    <property type="entry name" value="NAD(P)-binding Rossmann-fold domains"/>
    <property type="match status" value="1"/>
</dbReference>
<dbReference type="AlphaFoldDB" id="A0A1I0B2X5"/>
<evidence type="ECO:0000256" key="2">
    <source>
        <dbReference type="ARBA" id="ARBA00023002"/>
    </source>
</evidence>
<comment type="similarity">
    <text evidence="1 3">Belongs to the short-chain dehydrogenases/reductases (SDR) family.</text>
</comment>
<evidence type="ECO:0000313" key="5">
    <source>
        <dbReference type="Proteomes" id="UP000199308"/>
    </source>
</evidence>
<dbReference type="InterPro" id="IPR036291">
    <property type="entry name" value="NAD(P)-bd_dom_sf"/>
</dbReference>
<dbReference type="GO" id="GO:0016020">
    <property type="term" value="C:membrane"/>
    <property type="evidence" value="ECO:0007669"/>
    <property type="project" value="TreeGrafter"/>
</dbReference>
<accession>A0A1I0B2X5</accession>
<dbReference type="PRINTS" id="PR00080">
    <property type="entry name" value="SDRFAMILY"/>
</dbReference>
<dbReference type="InterPro" id="IPR020904">
    <property type="entry name" value="Sc_DH/Rdtase_CS"/>
</dbReference>
<dbReference type="Proteomes" id="UP000199308">
    <property type="component" value="Unassembled WGS sequence"/>
</dbReference>
<dbReference type="PROSITE" id="PS00061">
    <property type="entry name" value="ADH_SHORT"/>
    <property type="match status" value="1"/>
</dbReference>
<dbReference type="NCBIfam" id="NF004825">
    <property type="entry name" value="PRK06181.1"/>
    <property type="match status" value="1"/>
</dbReference>
<proteinExistence type="inferred from homology"/>
<dbReference type="Gene3D" id="3.40.50.720">
    <property type="entry name" value="NAD(P)-binding Rossmann-like Domain"/>
    <property type="match status" value="1"/>
</dbReference>
<dbReference type="GO" id="GO:0016491">
    <property type="term" value="F:oxidoreductase activity"/>
    <property type="evidence" value="ECO:0007669"/>
    <property type="project" value="UniProtKB-KW"/>
</dbReference>
<dbReference type="STRING" id="349064.SAMN05660429_00889"/>
<sequence>MDIKNKRIWVTGASSGIGEAVAKELAAQGANLILSARNEAQLEALRASLPNAESHIVVAIDLSKSEDIADIVAPVLKDIGRLDVLVNNGGISQRGLARDTLLDVQRQVMEVNYFGTVAMTQAVLPSMLENGGGMIVTVSSVAGKVGGQSMSGYSASKHAILGYMNCLRAEEALNGIKVLNICPGFVQTNISVNAMLADGQQYGKVAGSIANGIDVQTCAVKMVNAIRQEKDEVVIGKGISYWAPTIYRFFPGLFRRLSSSKNFRE</sequence>
<dbReference type="PANTHER" id="PTHR44196:SF1">
    <property type="entry name" value="DEHYDROGENASE_REDUCTASE SDR FAMILY MEMBER 7B"/>
    <property type="match status" value="1"/>
</dbReference>
<dbReference type="Pfam" id="PF00106">
    <property type="entry name" value="adh_short"/>
    <property type="match status" value="1"/>
</dbReference>
<dbReference type="InterPro" id="IPR002347">
    <property type="entry name" value="SDR_fam"/>
</dbReference>
<dbReference type="PRINTS" id="PR00081">
    <property type="entry name" value="GDHRDH"/>
</dbReference>
<gene>
    <name evidence="4" type="ORF">SAMN05660429_00889</name>
</gene>